<dbReference type="HOGENOM" id="CLU_107248_3_2_2"/>
<evidence type="ECO:0000313" key="5">
    <source>
        <dbReference type="Proteomes" id="UP000002593"/>
    </source>
</evidence>
<keyword evidence="1 3" id="KW-0689">Ribosomal protein</keyword>
<accession>A2BJZ1</accession>
<dbReference type="InterPro" id="IPR053709">
    <property type="entry name" value="eRP_eS24_sf"/>
</dbReference>
<dbReference type="AlphaFoldDB" id="A2BJZ1"/>
<dbReference type="eggNOG" id="arCOG04182">
    <property type="taxonomic scope" value="Archaea"/>
</dbReference>
<name>A2BJZ1_HYPBU</name>
<keyword evidence="2 3" id="KW-0687">Ribonucleoprotein</keyword>
<dbReference type="GO" id="GO:0003735">
    <property type="term" value="F:structural constituent of ribosome"/>
    <property type="evidence" value="ECO:0007669"/>
    <property type="project" value="InterPro"/>
</dbReference>
<dbReference type="PANTHER" id="PTHR10496">
    <property type="entry name" value="40S RIBOSOMAL PROTEIN S24"/>
    <property type="match status" value="1"/>
</dbReference>
<evidence type="ECO:0000256" key="1">
    <source>
        <dbReference type="ARBA" id="ARBA00022980"/>
    </source>
</evidence>
<dbReference type="GO" id="GO:0005840">
    <property type="term" value="C:ribosome"/>
    <property type="evidence" value="ECO:0007669"/>
    <property type="project" value="UniProtKB-KW"/>
</dbReference>
<dbReference type="GO" id="GO:0006412">
    <property type="term" value="P:translation"/>
    <property type="evidence" value="ECO:0007669"/>
    <property type="project" value="UniProtKB-UniRule"/>
</dbReference>
<evidence type="ECO:0000313" key="4">
    <source>
        <dbReference type="EMBL" id="ABM80302.1"/>
    </source>
</evidence>
<dbReference type="Proteomes" id="UP000002593">
    <property type="component" value="Chromosome"/>
</dbReference>
<dbReference type="EMBL" id="CP000493">
    <property type="protein sequence ID" value="ABM80302.1"/>
    <property type="molecule type" value="Genomic_DNA"/>
</dbReference>
<sequence>MPADVLEMLRPKNAKKLNVDLGEGYEFYIVRDWYNPLIKRREIDAVILHVGKSTPSRMKLRIKVAEALGVDAKRVYIRKVLSEYGVGRSKVEIHVYDTPERALQFEPKHIIERNKLPEEMEE</sequence>
<protein>
    <recommendedName>
        <fullName evidence="3">Small ribosomal subunit protein eS24</fullName>
    </recommendedName>
</protein>
<dbReference type="InterPro" id="IPR012678">
    <property type="entry name" value="Ribosomal_uL23/eL15/eS24_sf"/>
</dbReference>
<dbReference type="KEGG" id="hbu:Hbut_0436"/>
<dbReference type="Gene3D" id="3.30.70.3370">
    <property type="match status" value="1"/>
</dbReference>
<evidence type="ECO:0000256" key="3">
    <source>
        <dbReference type="HAMAP-Rule" id="MF_00545"/>
    </source>
</evidence>
<dbReference type="InterPro" id="IPR001976">
    <property type="entry name" value="Ribosomal_eS24"/>
</dbReference>
<dbReference type="Pfam" id="PF01282">
    <property type="entry name" value="Ribosomal_S24e"/>
    <property type="match status" value="1"/>
</dbReference>
<dbReference type="GO" id="GO:1990904">
    <property type="term" value="C:ribonucleoprotein complex"/>
    <property type="evidence" value="ECO:0007669"/>
    <property type="project" value="UniProtKB-KW"/>
</dbReference>
<proteinExistence type="inferred from homology"/>
<evidence type="ECO:0000256" key="2">
    <source>
        <dbReference type="ARBA" id="ARBA00023274"/>
    </source>
</evidence>
<dbReference type="SUPFAM" id="SSF54189">
    <property type="entry name" value="Ribosomal proteins S24e, L23 and L15e"/>
    <property type="match status" value="1"/>
</dbReference>
<organism evidence="4 5">
    <name type="scientific">Hyperthermus butylicus (strain DSM 5456 / JCM 9403 / PLM1-5)</name>
    <dbReference type="NCBI Taxonomy" id="415426"/>
    <lineage>
        <taxon>Archaea</taxon>
        <taxon>Thermoproteota</taxon>
        <taxon>Thermoprotei</taxon>
        <taxon>Desulfurococcales</taxon>
        <taxon>Pyrodictiaceae</taxon>
        <taxon>Hyperthermus</taxon>
    </lineage>
</organism>
<dbReference type="HAMAP" id="MF_00545">
    <property type="entry name" value="Ribosomal_eS24"/>
    <property type="match status" value="1"/>
</dbReference>
<gene>
    <name evidence="3" type="primary">rps24e</name>
    <name evidence="4" type="ordered locus">Hbut_0436</name>
</gene>
<dbReference type="EnsemblBacteria" id="ABM80302">
    <property type="protein sequence ID" value="ABM80302"/>
    <property type="gene ID" value="Hbut_0436"/>
</dbReference>
<dbReference type="STRING" id="415426.Hbut_0436"/>
<comment type="similarity">
    <text evidence="3">Belongs to the eukaryotic ribosomal protein eS24 family.</text>
</comment>
<keyword evidence="5" id="KW-1185">Reference proteome</keyword>
<reference evidence="4 5" key="1">
    <citation type="journal article" date="2007" name="Archaea">
        <title>The genome of Hyperthermus butylicus: a sulfur-reducing, peptide fermenting, neutrophilic Crenarchaeote growing up to 108 degrees C.</title>
        <authorList>
            <person name="Brugger K."/>
            <person name="Chen L."/>
            <person name="Stark M."/>
            <person name="Zibat A."/>
            <person name="Redder P."/>
            <person name="Ruepp A."/>
            <person name="Awayez M."/>
            <person name="She Q."/>
            <person name="Garrett R.A."/>
            <person name="Klenk H.P."/>
        </authorList>
    </citation>
    <scope>NUCLEOTIDE SEQUENCE [LARGE SCALE GENOMIC DNA]</scope>
    <source>
        <strain evidence="5">DSM 5456 / JCM 9403 / PLM1-5</strain>
    </source>
</reference>